<dbReference type="InterPro" id="IPR011335">
    <property type="entry name" value="Restrct_endonuc-II-like"/>
</dbReference>
<dbReference type="Proteomes" id="UP000184471">
    <property type="component" value="Unassembled WGS sequence"/>
</dbReference>
<keyword evidence="2" id="KW-1185">Reference proteome</keyword>
<protein>
    <recommendedName>
        <fullName evidence="3">T/G mismatch-specific endonuclease</fullName>
    </recommendedName>
</protein>
<name>A0A1M5NYX6_9ACTN</name>
<accession>A0A1M5NYX6</accession>
<evidence type="ECO:0000313" key="2">
    <source>
        <dbReference type="Proteomes" id="UP000184471"/>
    </source>
</evidence>
<dbReference type="EMBL" id="FQVX01000003">
    <property type="protein sequence ID" value="SHG94183.1"/>
    <property type="molecule type" value="Genomic_DNA"/>
</dbReference>
<dbReference type="Gene3D" id="3.40.960.10">
    <property type="entry name" value="VSR Endonuclease"/>
    <property type="match status" value="1"/>
</dbReference>
<dbReference type="AlphaFoldDB" id="A0A1M5NYX6"/>
<gene>
    <name evidence="1" type="ORF">SAMN05444351_3719</name>
</gene>
<proteinExistence type="predicted"/>
<sequence>MRLSVVTRAPMTAQDRISVPPVDDADVAPAGAAASPPVSRPPARPTQLVGRVFRGSAVVRAGLLTRSQLRSSAWRRLFPDVYACTTAQVDHAVRALAVSRLLLPGAVVSGRSAAVLWGVALAEAADDVTCTVTPSVRAGEVPGIVLTRRHLRADETATRRGTRVTTPLRTALDLARTRPLEDAVVDVDRFLRTGLLDLAALREAAAALTGRDCRHVRSVLALADGLAESPQETRLRLLLLRSGLPRPVAQHVVRDGTRFVARVDLAWPDRRIAVEYDGLWHADPVQFRADRQRLNRLTAAGWLVVFVTAADLRDPAQLLTRLRTLLAAPRSA</sequence>
<evidence type="ECO:0008006" key="3">
    <source>
        <dbReference type="Google" id="ProtNLM"/>
    </source>
</evidence>
<evidence type="ECO:0000313" key="1">
    <source>
        <dbReference type="EMBL" id="SHG94183.1"/>
    </source>
</evidence>
<organism evidence="1 2">
    <name type="scientific">Geodermatophilus nigrescens</name>
    <dbReference type="NCBI Taxonomy" id="1070870"/>
    <lineage>
        <taxon>Bacteria</taxon>
        <taxon>Bacillati</taxon>
        <taxon>Actinomycetota</taxon>
        <taxon>Actinomycetes</taxon>
        <taxon>Geodermatophilales</taxon>
        <taxon>Geodermatophilaceae</taxon>
        <taxon>Geodermatophilus</taxon>
    </lineage>
</organism>
<dbReference type="STRING" id="1070870.SAMN05444351_3719"/>
<dbReference type="SUPFAM" id="SSF52980">
    <property type="entry name" value="Restriction endonuclease-like"/>
    <property type="match status" value="1"/>
</dbReference>
<reference evidence="1 2" key="1">
    <citation type="submission" date="2016-11" db="EMBL/GenBank/DDBJ databases">
        <authorList>
            <person name="Jaros S."/>
            <person name="Januszkiewicz K."/>
            <person name="Wedrychowicz H."/>
        </authorList>
    </citation>
    <scope>NUCLEOTIDE SEQUENCE [LARGE SCALE GENOMIC DNA]</scope>
    <source>
        <strain evidence="1 2">DSM 45408</strain>
    </source>
</reference>